<evidence type="ECO:0000313" key="1">
    <source>
        <dbReference type="EMBL" id="SJK99306.1"/>
    </source>
</evidence>
<organism evidence="1 2">
    <name type="scientific">Armillaria ostoyae</name>
    <name type="common">Armillaria root rot fungus</name>
    <dbReference type="NCBI Taxonomy" id="47428"/>
    <lineage>
        <taxon>Eukaryota</taxon>
        <taxon>Fungi</taxon>
        <taxon>Dikarya</taxon>
        <taxon>Basidiomycota</taxon>
        <taxon>Agaricomycotina</taxon>
        <taxon>Agaricomycetes</taxon>
        <taxon>Agaricomycetidae</taxon>
        <taxon>Agaricales</taxon>
        <taxon>Marasmiineae</taxon>
        <taxon>Physalacriaceae</taxon>
        <taxon>Armillaria</taxon>
    </lineage>
</organism>
<dbReference type="AlphaFoldDB" id="A0A284QS63"/>
<keyword evidence="2" id="KW-1185">Reference proteome</keyword>
<sequence length="101" mass="11127">MKSRTWQEKDHVIRVIAVSSFLPVRAFPKVTTSDVVHQTLTLPTVIALIFAGPAPSQLQDETSGSDSCRPTEQSVGNEICEAQELLYKGGLSVYNPARKRQ</sequence>
<dbReference type="Proteomes" id="UP000219338">
    <property type="component" value="Unassembled WGS sequence"/>
</dbReference>
<dbReference type="EMBL" id="FUEG01000002">
    <property type="protein sequence ID" value="SJK99306.1"/>
    <property type="molecule type" value="Genomic_DNA"/>
</dbReference>
<evidence type="ECO:0000313" key="2">
    <source>
        <dbReference type="Proteomes" id="UP000219338"/>
    </source>
</evidence>
<accession>A0A284QS63</accession>
<reference evidence="2" key="1">
    <citation type="journal article" date="2017" name="Nat. Ecol. Evol.">
        <title>Genome expansion and lineage-specific genetic innovations in the forest pathogenic fungi Armillaria.</title>
        <authorList>
            <person name="Sipos G."/>
            <person name="Prasanna A.N."/>
            <person name="Walter M.C."/>
            <person name="O'Connor E."/>
            <person name="Balint B."/>
            <person name="Krizsan K."/>
            <person name="Kiss B."/>
            <person name="Hess J."/>
            <person name="Varga T."/>
            <person name="Slot J."/>
            <person name="Riley R."/>
            <person name="Boka B."/>
            <person name="Rigling D."/>
            <person name="Barry K."/>
            <person name="Lee J."/>
            <person name="Mihaltcheva S."/>
            <person name="LaButti K."/>
            <person name="Lipzen A."/>
            <person name="Waldron R."/>
            <person name="Moloney N.M."/>
            <person name="Sperisen C."/>
            <person name="Kredics L."/>
            <person name="Vagvoelgyi C."/>
            <person name="Patrignani A."/>
            <person name="Fitzpatrick D."/>
            <person name="Nagy I."/>
            <person name="Doyle S."/>
            <person name="Anderson J.B."/>
            <person name="Grigoriev I.V."/>
            <person name="Gueldener U."/>
            <person name="Muensterkoetter M."/>
            <person name="Nagy L.G."/>
        </authorList>
    </citation>
    <scope>NUCLEOTIDE SEQUENCE [LARGE SCALE GENOMIC DNA]</scope>
    <source>
        <strain evidence="2">C18/9</strain>
    </source>
</reference>
<proteinExistence type="predicted"/>
<gene>
    <name evidence="1" type="ORF">ARMOST_02599</name>
</gene>
<protein>
    <submittedName>
        <fullName evidence="1">Uncharacterized protein</fullName>
    </submittedName>
</protein>
<name>A0A284QS63_ARMOS</name>